<dbReference type="Proteomes" id="UP001524547">
    <property type="component" value="Unassembled WGS sequence"/>
</dbReference>
<keyword evidence="1" id="KW-1133">Transmembrane helix</keyword>
<feature type="transmembrane region" description="Helical" evidence="1">
    <location>
        <begin position="146"/>
        <end position="165"/>
    </location>
</feature>
<feature type="domain" description="EamA" evidence="2">
    <location>
        <begin position="150"/>
        <end position="284"/>
    </location>
</feature>
<feature type="transmembrane region" description="Helical" evidence="1">
    <location>
        <begin position="242"/>
        <end position="261"/>
    </location>
</feature>
<dbReference type="InterPro" id="IPR000620">
    <property type="entry name" value="EamA_dom"/>
</dbReference>
<dbReference type="SUPFAM" id="SSF103481">
    <property type="entry name" value="Multidrug resistance efflux transporter EmrE"/>
    <property type="match status" value="2"/>
</dbReference>
<proteinExistence type="predicted"/>
<feature type="transmembrane region" description="Helical" evidence="1">
    <location>
        <begin position="39"/>
        <end position="57"/>
    </location>
</feature>
<dbReference type="PANTHER" id="PTHR12715:SF4">
    <property type="entry name" value="EAMA DOMAIN-CONTAINING PROTEIN"/>
    <property type="match status" value="1"/>
</dbReference>
<dbReference type="Pfam" id="PF00892">
    <property type="entry name" value="EamA"/>
    <property type="match status" value="2"/>
</dbReference>
<dbReference type="RefSeq" id="WP_422918547.1">
    <property type="nucleotide sequence ID" value="NZ_JAMZEJ010000002.1"/>
</dbReference>
<comment type="caution">
    <text evidence="3">The sequence shown here is derived from an EMBL/GenBank/DDBJ whole genome shotgun (WGS) entry which is preliminary data.</text>
</comment>
<dbReference type="PANTHER" id="PTHR12715">
    <property type="entry name" value="TRANSPORTER, DRUG/METABOLITE EXPORTER FAMILY"/>
    <property type="match status" value="1"/>
</dbReference>
<name>A0ABT1VTX6_9PROT</name>
<accession>A0ABT1VTX6</accession>
<keyword evidence="1" id="KW-0812">Transmembrane</keyword>
<dbReference type="EMBL" id="JAMZEJ010000002">
    <property type="protein sequence ID" value="MCQ8239800.1"/>
    <property type="molecule type" value="Genomic_DNA"/>
</dbReference>
<feature type="transmembrane region" description="Helical" evidence="1">
    <location>
        <begin position="122"/>
        <end position="140"/>
    </location>
</feature>
<feature type="transmembrane region" description="Helical" evidence="1">
    <location>
        <begin position="267"/>
        <end position="286"/>
    </location>
</feature>
<feature type="transmembrane region" description="Helical" evidence="1">
    <location>
        <begin position="94"/>
        <end position="115"/>
    </location>
</feature>
<keyword evidence="4" id="KW-1185">Reference proteome</keyword>
<feature type="transmembrane region" description="Helical" evidence="1">
    <location>
        <begin position="177"/>
        <end position="197"/>
    </location>
</feature>
<evidence type="ECO:0000256" key="1">
    <source>
        <dbReference type="SAM" id="Phobius"/>
    </source>
</evidence>
<feature type="domain" description="EamA" evidence="2">
    <location>
        <begin position="10"/>
        <end position="138"/>
    </location>
</feature>
<protein>
    <submittedName>
        <fullName evidence="3">DMT family transporter</fullName>
    </submittedName>
</protein>
<evidence type="ECO:0000313" key="3">
    <source>
        <dbReference type="EMBL" id="MCQ8239800.1"/>
    </source>
</evidence>
<feature type="transmembrane region" description="Helical" evidence="1">
    <location>
        <begin position="209"/>
        <end position="230"/>
    </location>
</feature>
<sequence>MRPSATTALVLAILVAVLSWASAYPVVRIALSGLAPVPLAAVRYAVASVLALGWLFWRKRVPAARDLPRFAACGFFGISLYNVLFNTGEQTVSAGAASLLISAAPLMAALLATLLLGERLTVWGWTGSLVSFGGVSLIAGGQSGGLSFGSGASIILGAALSAAIFTTLQKPLIVRYGALDATAVILLMGDLFLLPALPAGLREMQAASPTILAAVLVLGIFPAAIGYAAWGYVIGRMGAARAVGLLYLLPPTTLLLAFLLTAEVPSARTLLGGAVVMTGVVLMNTLGRARPAAAPVSATAAGR</sequence>
<evidence type="ECO:0000313" key="4">
    <source>
        <dbReference type="Proteomes" id="UP001524547"/>
    </source>
</evidence>
<evidence type="ECO:0000259" key="2">
    <source>
        <dbReference type="Pfam" id="PF00892"/>
    </source>
</evidence>
<reference evidence="3 4" key="1">
    <citation type="submission" date="2022-06" db="EMBL/GenBank/DDBJ databases">
        <title>Rhizosaccharibacter gen. nov. sp. nov. KSS12, endophytic bacteria isolated from sugarcane.</title>
        <authorList>
            <person name="Pitiwittayakul N."/>
        </authorList>
    </citation>
    <scope>NUCLEOTIDE SEQUENCE [LARGE SCALE GENOMIC DNA]</scope>
    <source>
        <strain evidence="3 4">KSS12</strain>
    </source>
</reference>
<gene>
    <name evidence="3" type="ORF">NFI88_02955</name>
</gene>
<dbReference type="InterPro" id="IPR037185">
    <property type="entry name" value="EmrE-like"/>
</dbReference>
<dbReference type="InterPro" id="IPR052756">
    <property type="entry name" value="Alkyne_AA_exporter"/>
</dbReference>
<organism evidence="3 4">
    <name type="scientific">Rhizosaccharibacter radicis</name>
    <dbReference type="NCBI Taxonomy" id="2782605"/>
    <lineage>
        <taxon>Bacteria</taxon>
        <taxon>Pseudomonadati</taxon>
        <taxon>Pseudomonadota</taxon>
        <taxon>Alphaproteobacteria</taxon>
        <taxon>Acetobacterales</taxon>
        <taxon>Acetobacteraceae</taxon>
        <taxon>Rhizosaccharibacter</taxon>
    </lineage>
</organism>
<feature type="transmembrane region" description="Helical" evidence="1">
    <location>
        <begin position="69"/>
        <end position="88"/>
    </location>
</feature>
<keyword evidence="1" id="KW-0472">Membrane</keyword>